<protein>
    <submittedName>
        <fullName evidence="2">Uncharacterized protein</fullName>
    </submittedName>
</protein>
<dbReference type="RefSeq" id="WP_230036714.1">
    <property type="nucleotide sequence ID" value="NZ_JAJJMM010000001.1"/>
</dbReference>
<reference evidence="2" key="1">
    <citation type="submission" date="2021-11" db="EMBL/GenBank/DDBJ databases">
        <title>Description of novel Flavobacterium species.</title>
        <authorList>
            <person name="Saticioglu I.B."/>
            <person name="Ay H."/>
            <person name="Altun S."/>
            <person name="Duman M."/>
        </authorList>
    </citation>
    <scope>NUCLEOTIDE SEQUENCE</scope>
    <source>
        <strain evidence="2">F-30</strain>
    </source>
</reference>
<dbReference type="EMBL" id="JAJJMM010000001">
    <property type="protein sequence ID" value="MCC9064062.1"/>
    <property type="molecule type" value="Genomic_DNA"/>
</dbReference>
<feature type="transmembrane region" description="Helical" evidence="1">
    <location>
        <begin position="43"/>
        <end position="59"/>
    </location>
</feature>
<comment type="caution">
    <text evidence="2">The sequence shown here is derived from an EMBL/GenBank/DDBJ whole genome shotgun (WGS) entry which is preliminary data.</text>
</comment>
<dbReference type="Proteomes" id="UP001430679">
    <property type="component" value="Unassembled WGS sequence"/>
</dbReference>
<sequence length="60" mass="7199">MIWSNLLIGIYVLILIANGYFWYKYNKKASADQKKKEGWNNYYLIGTIFILTLLFQKMGW</sequence>
<keyword evidence="1" id="KW-1133">Transmembrane helix</keyword>
<evidence type="ECO:0000313" key="3">
    <source>
        <dbReference type="Proteomes" id="UP001430679"/>
    </source>
</evidence>
<proteinExistence type="predicted"/>
<gene>
    <name evidence="2" type="ORF">LNP81_13770</name>
</gene>
<evidence type="ECO:0000256" key="1">
    <source>
        <dbReference type="SAM" id="Phobius"/>
    </source>
</evidence>
<feature type="transmembrane region" description="Helical" evidence="1">
    <location>
        <begin position="6"/>
        <end position="23"/>
    </location>
</feature>
<keyword evidence="1" id="KW-0812">Transmembrane</keyword>
<keyword evidence="3" id="KW-1185">Reference proteome</keyword>
<evidence type="ECO:0000313" key="2">
    <source>
        <dbReference type="EMBL" id="MCC9064062.1"/>
    </source>
</evidence>
<organism evidence="2 3">
    <name type="scientific">Flavobacterium piscisymbiosum</name>
    <dbReference type="NCBI Taxonomy" id="2893753"/>
    <lineage>
        <taxon>Bacteria</taxon>
        <taxon>Pseudomonadati</taxon>
        <taxon>Bacteroidota</taxon>
        <taxon>Flavobacteriia</taxon>
        <taxon>Flavobacteriales</taxon>
        <taxon>Flavobacteriaceae</taxon>
        <taxon>Flavobacterium</taxon>
    </lineage>
</organism>
<accession>A0ABS8MEY6</accession>
<name>A0ABS8MEY6_9FLAO</name>
<keyword evidence="1" id="KW-0472">Membrane</keyword>